<dbReference type="InterPro" id="IPR036188">
    <property type="entry name" value="FAD/NAD-bd_sf"/>
</dbReference>
<reference evidence="6 7" key="1">
    <citation type="submission" date="2018-08" db="EMBL/GenBank/DDBJ databases">
        <title>Lysobacter sp. zong2l5, whole genome shotgun sequence.</title>
        <authorList>
            <person name="Zhang X."/>
            <person name="Feng G."/>
            <person name="Zhu H."/>
        </authorList>
    </citation>
    <scope>NUCLEOTIDE SEQUENCE [LARGE SCALE GENOMIC DNA]</scope>
    <source>
        <strain evidence="7">zong2l5</strain>
    </source>
</reference>
<dbReference type="GO" id="GO:0004497">
    <property type="term" value="F:monooxygenase activity"/>
    <property type="evidence" value="ECO:0007669"/>
    <property type="project" value="UniProtKB-KW"/>
</dbReference>
<evidence type="ECO:0000256" key="4">
    <source>
        <dbReference type="ARBA" id="ARBA00023033"/>
    </source>
</evidence>
<gene>
    <name evidence="6" type="ORF">DX914_02240</name>
</gene>
<evidence type="ECO:0000256" key="2">
    <source>
        <dbReference type="ARBA" id="ARBA00022827"/>
    </source>
</evidence>
<dbReference type="OrthoDB" id="8672648at2"/>
<evidence type="ECO:0000313" key="6">
    <source>
        <dbReference type="EMBL" id="RDZ27992.1"/>
    </source>
</evidence>
<keyword evidence="3" id="KW-0560">Oxidoreductase</keyword>
<evidence type="ECO:0000256" key="5">
    <source>
        <dbReference type="SAM" id="MobiDB-lite"/>
    </source>
</evidence>
<protein>
    <recommendedName>
        <fullName evidence="8">FAD-binding domain-containing protein</fullName>
    </recommendedName>
</protein>
<dbReference type="RefSeq" id="WP_115857434.1">
    <property type="nucleotide sequence ID" value="NZ_QTSU01000001.1"/>
</dbReference>
<dbReference type="SUPFAM" id="SSF51905">
    <property type="entry name" value="FAD/NAD(P)-binding domain"/>
    <property type="match status" value="1"/>
</dbReference>
<proteinExistence type="predicted"/>
<dbReference type="PANTHER" id="PTHR46972:SF1">
    <property type="entry name" value="FAD DEPENDENT OXIDOREDUCTASE DOMAIN-CONTAINING PROTEIN"/>
    <property type="match status" value="1"/>
</dbReference>
<dbReference type="PRINTS" id="PR00420">
    <property type="entry name" value="RNGMNOXGNASE"/>
</dbReference>
<name>A0A371K292_9GAMM</name>
<evidence type="ECO:0008006" key="8">
    <source>
        <dbReference type="Google" id="ProtNLM"/>
    </source>
</evidence>
<feature type="compositionally biased region" description="Polar residues" evidence="5">
    <location>
        <begin position="1"/>
        <end position="11"/>
    </location>
</feature>
<dbReference type="EMBL" id="QTSU01000001">
    <property type="protein sequence ID" value="RDZ27992.1"/>
    <property type="molecule type" value="Genomic_DNA"/>
</dbReference>
<evidence type="ECO:0000313" key="7">
    <source>
        <dbReference type="Proteomes" id="UP000264492"/>
    </source>
</evidence>
<evidence type="ECO:0000256" key="3">
    <source>
        <dbReference type="ARBA" id="ARBA00023002"/>
    </source>
</evidence>
<comment type="caution">
    <text evidence="6">The sequence shown here is derived from an EMBL/GenBank/DDBJ whole genome shotgun (WGS) entry which is preliminary data.</text>
</comment>
<keyword evidence="1" id="KW-0285">Flavoprotein</keyword>
<feature type="region of interest" description="Disordered" evidence="5">
    <location>
        <begin position="1"/>
        <end position="38"/>
    </location>
</feature>
<organism evidence="6 7">
    <name type="scientific">Lysobacter silvisoli</name>
    <dbReference type="NCBI Taxonomy" id="2293254"/>
    <lineage>
        <taxon>Bacteria</taxon>
        <taxon>Pseudomonadati</taxon>
        <taxon>Pseudomonadota</taxon>
        <taxon>Gammaproteobacteria</taxon>
        <taxon>Lysobacterales</taxon>
        <taxon>Lysobacteraceae</taxon>
        <taxon>Lysobacter</taxon>
    </lineage>
</organism>
<keyword evidence="2" id="KW-0274">FAD</keyword>
<evidence type="ECO:0000256" key="1">
    <source>
        <dbReference type="ARBA" id="ARBA00022630"/>
    </source>
</evidence>
<dbReference type="Proteomes" id="UP000264492">
    <property type="component" value="Unassembled WGS sequence"/>
</dbReference>
<keyword evidence="7" id="KW-1185">Reference proteome</keyword>
<sequence>MPPTATLSPSPSEFRRAVPDPTAAPPSRAPAPRAAAAERHALQGRRVAIVGASLGGLCLARLLQLRGAVVELHEASSASDPAWYRRTLSIEHERDLAALQGAELGPLFDRCCVRERVATRLVDPQGRRQRDGAVPARAALQWRIEYGLLRDLLLGALPPGTVQWGRRFSSLTAAADGSQRLNFANGSRAHADLVVGADGECSLLRPYATDHGLRYAGVTLIESQVALPELRVPRLALWLDRDRLAVRDADAALVVQRNSQRGLDLRLGLRVPRDWSQRGVDWTDSMQVRALLRQRLAHWDSKFLHLIDAAEPRFAARALLTSAPDRAWNERSGSTLLGAAARLAPSLLSDRKAFELHDAAELADALTAPRHGSIAAALADYERGLLTRAARDGRDAQRSLTALLPQGSVAGGAWRSLGRSLGAFAGRLLPR</sequence>
<dbReference type="PANTHER" id="PTHR46972">
    <property type="entry name" value="MONOOXYGENASE ASQM-RELATED"/>
    <property type="match status" value="1"/>
</dbReference>
<dbReference type="AlphaFoldDB" id="A0A371K292"/>
<keyword evidence="4" id="KW-0503">Monooxygenase</keyword>
<dbReference type="Gene3D" id="3.50.50.60">
    <property type="entry name" value="FAD/NAD(P)-binding domain"/>
    <property type="match status" value="1"/>
</dbReference>
<accession>A0A371K292</accession>